<feature type="transmembrane region" description="Helical" evidence="8">
    <location>
        <begin position="254"/>
        <end position="275"/>
    </location>
</feature>
<feature type="transmembrane region" description="Helical" evidence="8">
    <location>
        <begin position="191"/>
        <end position="209"/>
    </location>
</feature>
<dbReference type="InterPro" id="IPR004776">
    <property type="entry name" value="Mem_transp_PIN-like"/>
</dbReference>
<dbReference type="Proteomes" id="UP000324159">
    <property type="component" value="Unassembled WGS sequence"/>
</dbReference>
<dbReference type="PANTHER" id="PTHR36838">
    <property type="entry name" value="AUXIN EFFLUX CARRIER FAMILY PROTEIN"/>
    <property type="match status" value="1"/>
</dbReference>
<evidence type="ECO:0000256" key="4">
    <source>
        <dbReference type="ARBA" id="ARBA00022475"/>
    </source>
</evidence>
<comment type="subcellular location">
    <subcellularLocation>
        <location evidence="1">Cell membrane</location>
        <topology evidence="1">Multi-pass membrane protein</topology>
    </subcellularLocation>
</comment>
<evidence type="ECO:0000256" key="5">
    <source>
        <dbReference type="ARBA" id="ARBA00022692"/>
    </source>
</evidence>
<gene>
    <name evidence="9" type="ORF">EDC39_1027</name>
</gene>
<keyword evidence="10" id="KW-1185">Reference proteome</keyword>
<comment type="similarity">
    <text evidence="2">Belongs to the auxin efflux carrier (TC 2.A.69) family.</text>
</comment>
<protein>
    <recommendedName>
        <fullName evidence="11">AEC family transporter</fullName>
    </recommendedName>
</protein>
<name>A0A5D3WMJ6_9BACT</name>
<feature type="transmembrane region" description="Helical" evidence="8">
    <location>
        <begin position="26"/>
        <end position="45"/>
    </location>
</feature>
<feature type="transmembrane region" description="Helical" evidence="8">
    <location>
        <begin position="312"/>
        <end position="332"/>
    </location>
</feature>
<sequence length="337" mass="35943">MDFAAEMGYPARRHYRIRRESSHMQLFFDIVTIVLPVFLVIALGWLLRRTGLIDGSFLATTNRLVYYVALPMLLFHRIGTADFGSNFNPRLVVGSIAVTLVLFVLTWLLAGAMSLPGPARGVCSQGACRGNLAYMGLALALNACGDEGLTRAGILMGFLVPVYNVGSITVLTLARRQDGDNLELRSWMRQFLLNPLILASAAGIVWSLLDLPLPVVLDRGLRIASGMTLPLALLAIGGSFSLERLRGDLRLAALASLCKLLIMPLVTAAVLVALNVGGLDLTVGLLLAGAPAATANYIMAAELKGDAELAGTIVMLSTLASAASYTLMLLLLRSFGT</sequence>
<dbReference type="InterPro" id="IPR038770">
    <property type="entry name" value="Na+/solute_symporter_sf"/>
</dbReference>
<accession>A0A5D3WMJ6</accession>
<evidence type="ECO:0000256" key="2">
    <source>
        <dbReference type="ARBA" id="ARBA00010145"/>
    </source>
</evidence>
<keyword evidence="5 8" id="KW-0812">Transmembrane</keyword>
<dbReference type="GO" id="GO:0055085">
    <property type="term" value="P:transmembrane transport"/>
    <property type="evidence" value="ECO:0007669"/>
    <property type="project" value="InterPro"/>
</dbReference>
<dbReference type="Gene3D" id="1.20.1530.20">
    <property type="match status" value="1"/>
</dbReference>
<feature type="transmembrane region" description="Helical" evidence="8">
    <location>
        <begin position="152"/>
        <end position="171"/>
    </location>
</feature>
<organism evidence="9 10">
    <name type="scientific">Geothermobacter ehrlichii</name>
    <dbReference type="NCBI Taxonomy" id="213224"/>
    <lineage>
        <taxon>Bacteria</taxon>
        <taxon>Pseudomonadati</taxon>
        <taxon>Thermodesulfobacteriota</taxon>
        <taxon>Desulfuromonadia</taxon>
        <taxon>Desulfuromonadales</taxon>
        <taxon>Geothermobacteraceae</taxon>
        <taxon>Geothermobacter</taxon>
    </lineage>
</organism>
<dbReference type="AlphaFoldDB" id="A0A5D3WMJ6"/>
<evidence type="ECO:0000256" key="3">
    <source>
        <dbReference type="ARBA" id="ARBA00022448"/>
    </source>
</evidence>
<evidence type="ECO:0000256" key="1">
    <source>
        <dbReference type="ARBA" id="ARBA00004651"/>
    </source>
</evidence>
<comment type="caution">
    <text evidence="9">The sequence shown here is derived from an EMBL/GenBank/DDBJ whole genome shotgun (WGS) entry which is preliminary data.</text>
</comment>
<dbReference type="EMBL" id="VNIB01000002">
    <property type="protein sequence ID" value="TYO99485.1"/>
    <property type="molecule type" value="Genomic_DNA"/>
</dbReference>
<evidence type="ECO:0000256" key="6">
    <source>
        <dbReference type="ARBA" id="ARBA00022989"/>
    </source>
</evidence>
<evidence type="ECO:0000256" key="8">
    <source>
        <dbReference type="SAM" id="Phobius"/>
    </source>
</evidence>
<keyword evidence="3" id="KW-0813">Transport</keyword>
<reference evidence="9 10" key="1">
    <citation type="submission" date="2019-07" db="EMBL/GenBank/DDBJ databases">
        <title>Genomic Encyclopedia of Type Strains, Phase IV (KMG-IV): sequencing the most valuable type-strain genomes for metagenomic binning, comparative biology and taxonomic classification.</title>
        <authorList>
            <person name="Goeker M."/>
        </authorList>
    </citation>
    <scope>NUCLEOTIDE SEQUENCE [LARGE SCALE GENOMIC DNA]</scope>
    <source>
        <strain evidence="9 10">SS015</strain>
    </source>
</reference>
<evidence type="ECO:0000313" key="10">
    <source>
        <dbReference type="Proteomes" id="UP000324159"/>
    </source>
</evidence>
<feature type="transmembrane region" description="Helical" evidence="8">
    <location>
        <begin position="221"/>
        <end position="242"/>
    </location>
</feature>
<keyword evidence="6 8" id="KW-1133">Transmembrane helix</keyword>
<evidence type="ECO:0000256" key="7">
    <source>
        <dbReference type="ARBA" id="ARBA00023136"/>
    </source>
</evidence>
<dbReference type="Pfam" id="PF03547">
    <property type="entry name" value="Mem_trans"/>
    <property type="match status" value="1"/>
</dbReference>
<dbReference type="GO" id="GO:0005886">
    <property type="term" value="C:plasma membrane"/>
    <property type="evidence" value="ECO:0007669"/>
    <property type="project" value="UniProtKB-SubCell"/>
</dbReference>
<feature type="transmembrane region" description="Helical" evidence="8">
    <location>
        <begin position="65"/>
        <end position="84"/>
    </location>
</feature>
<feature type="transmembrane region" description="Helical" evidence="8">
    <location>
        <begin position="91"/>
        <end position="110"/>
    </location>
</feature>
<feature type="transmembrane region" description="Helical" evidence="8">
    <location>
        <begin position="281"/>
        <end position="300"/>
    </location>
</feature>
<evidence type="ECO:0000313" key="9">
    <source>
        <dbReference type="EMBL" id="TYO99485.1"/>
    </source>
</evidence>
<keyword evidence="4" id="KW-1003">Cell membrane</keyword>
<evidence type="ECO:0008006" key="11">
    <source>
        <dbReference type="Google" id="ProtNLM"/>
    </source>
</evidence>
<keyword evidence="7 8" id="KW-0472">Membrane</keyword>
<dbReference type="PANTHER" id="PTHR36838:SF4">
    <property type="entry name" value="AUXIN EFFLUX CARRIER FAMILY PROTEIN"/>
    <property type="match status" value="1"/>
</dbReference>
<proteinExistence type="inferred from homology"/>